<feature type="transmembrane region" description="Helical" evidence="6">
    <location>
        <begin position="114"/>
        <end position="141"/>
    </location>
</feature>
<dbReference type="EMBL" id="KQ964265">
    <property type="protein sequence ID" value="KXJ86842.1"/>
    <property type="molecule type" value="Genomic_DNA"/>
</dbReference>
<dbReference type="PROSITE" id="PS50850">
    <property type="entry name" value="MFS"/>
    <property type="match status" value="1"/>
</dbReference>
<keyword evidence="2 6" id="KW-0812">Transmembrane</keyword>
<evidence type="ECO:0000313" key="8">
    <source>
        <dbReference type="EMBL" id="KXJ86842.1"/>
    </source>
</evidence>
<feature type="transmembrane region" description="Helical" evidence="6">
    <location>
        <begin position="237"/>
        <end position="260"/>
    </location>
</feature>
<feature type="transmembrane region" description="Helical" evidence="6">
    <location>
        <begin position="173"/>
        <end position="197"/>
    </location>
</feature>
<evidence type="ECO:0000256" key="5">
    <source>
        <dbReference type="SAM" id="MobiDB-lite"/>
    </source>
</evidence>
<dbReference type="FunCoup" id="A0A136IPJ3">
    <property type="interactions" value="40"/>
</dbReference>
<feature type="compositionally biased region" description="Low complexity" evidence="5">
    <location>
        <begin position="25"/>
        <end position="37"/>
    </location>
</feature>
<feature type="transmembrane region" description="Helical" evidence="6">
    <location>
        <begin position="512"/>
        <end position="531"/>
    </location>
</feature>
<feature type="transmembrane region" description="Helical" evidence="6">
    <location>
        <begin position="147"/>
        <end position="166"/>
    </location>
</feature>
<dbReference type="GO" id="GO:0005886">
    <property type="term" value="C:plasma membrane"/>
    <property type="evidence" value="ECO:0007669"/>
    <property type="project" value="TreeGrafter"/>
</dbReference>
<dbReference type="Gene3D" id="1.20.1250.20">
    <property type="entry name" value="MFS general substrate transporter like domains"/>
    <property type="match status" value="1"/>
</dbReference>
<feature type="transmembrane region" description="Helical" evidence="6">
    <location>
        <begin position="47"/>
        <end position="74"/>
    </location>
</feature>
<feature type="transmembrane region" description="Helical" evidence="6">
    <location>
        <begin position="313"/>
        <end position="335"/>
    </location>
</feature>
<keyword evidence="4 6" id="KW-0472">Membrane</keyword>
<dbReference type="Pfam" id="PF07690">
    <property type="entry name" value="MFS_1"/>
    <property type="match status" value="1"/>
</dbReference>
<dbReference type="PANTHER" id="PTHR23501:SF94">
    <property type="entry name" value="MAJOR FACILITATOR SUPERFAMILY (MFS) PROFILE DOMAIN-CONTAINING PROTEIN"/>
    <property type="match status" value="1"/>
</dbReference>
<feature type="transmembrane region" description="Helical" evidence="6">
    <location>
        <begin position="86"/>
        <end position="107"/>
    </location>
</feature>
<dbReference type="PRINTS" id="PR01036">
    <property type="entry name" value="TCRTETB"/>
</dbReference>
<name>A0A136IPJ3_9PEZI</name>
<organism evidence="8 9">
    <name type="scientific">Microdochium bolleyi</name>
    <dbReference type="NCBI Taxonomy" id="196109"/>
    <lineage>
        <taxon>Eukaryota</taxon>
        <taxon>Fungi</taxon>
        <taxon>Dikarya</taxon>
        <taxon>Ascomycota</taxon>
        <taxon>Pezizomycotina</taxon>
        <taxon>Sordariomycetes</taxon>
        <taxon>Xylariomycetidae</taxon>
        <taxon>Xylariales</taxon>
        <taxon>Microdochiaceae</taxon>
        <taxon>Microdochium</taxon>
    </lineage>
</organism>
<dbReference type="AlphaFoldDB" id="A0A136IPJ3"/>
<evidence type="ECO:0000259" key="7">
    <source>
        <dbReference type="PROSITE" id="PS50850"/>
    </source>
</evidence>
<dbReference type="InterPro" id="IPR020846">
    <property type="entry name" value="MFS_dom"/>
</dbReference>
<gene>
    <name evidence="8" type="ORF">Micbo1qcDRAFT_185813</name>
</gene>
<reference evidence="9" key="1">
    <citation type="submission" date="2016-02" db="EMBL/GenBank/DDBJ databases">
        <title>Draft genome sequence of Microdochium bolleyi, a fungal endophyte of beachgrass.</title>
        <authorList>
            <consortium name="DOE Joint Genome Institute"/>
            <person name="David A.S."/>
            <person name="May G."/>
            <person name="Haridas S."/>
            <person name="Lim J."/>
            <person name="Wang M."/>
            <person name="Labutti K."/>
            <person name="Lipzen A."/>
            <person name="Barry K."/>
            <person name="Grigoriev I.V."/>
        </authorList>
    </citation>
    <scope>NUCLEOTIDE SEQUENCE [LARGE SCALE GENOMIC DNA]</scope>
    <source>
        <strain evidence="9">J235TASD1</strain>
    </source>
</reference>
<dbReference type="OrthoDB" id="2351791at2759"/>
<dbReference type="InterPro" id="IPR011701">
    <property type="entry name" value="MFS"/>
</dbReference>
<keyword evidence="3 6" id="KW-1133">Transmembrane helix</keyword>
<dbReference type="SUPFAM" id="SSF103473">
    <property type="entry name" value="MFS general substrate transporter"/>
    <property type="match status" value="1"/>
</dbReference>
<evidence type="ECO:0000256" key="4">
    <source>
        <dbReference type="ARBA" id="ARBA00023136"/>
    </source>
</evidence>
<proteinExistence type="predicted"/>
<feature type="domain" description="Major facilitator superfamily (MFS) profile" evidence="7">
    <location>
        <begin position="49"/>
        <end position="536"/>
    </location>
</feature>
<evidence type="ECO:0000256" key="2">
    <source>
        <dbReference type="ARBA" id="ARBA00022692"/>
    </source>
</evidence>
<dbReference type="PANTHER" id="PTHR23501">
    <property type="entry name" value="MAJOR FACILITATOR SUPERFAMILY"/>
    <property type="match status" value="1"/>
</dbReference>
<sequence length="562" mass="59829">MAPSIEPEKAKHGSVQGSPERSESGSEPAEFVAAEAPPEWSPSRHELLIILVLSMLSLNVSLDASVIITALNAMVVDLDSNATQGFWIGTAYLLANAVTMPLIAAISDVFGRTLCLMCSLIFFTAGTILCCVASSITVLLVGRSLQGIGGGGVYVLSLVIFTDIVPLRFRPKWYGAILGAWALGTCTGPPIGGAIAAHTTWRWVFYMMFPILGLGLVAVPLLLTLKPPAASLQNRLSSVDWVGGLLFTGSMTSFLIAISWGGSQHPWSSVQTIVPLVLGTCGIAAAIGYEGWWAKRPVLLPALFHDLSSTITYICGGSQGLLLFGCFYYMAWFFIAVKQYSALDAGIALLPALVSTVPGSIVSGALVTRLGKYRWAIWTGWLLSTIGLALTATLWDRDTSTPVWATSLVILGLGQGAVLNAQNFAAQAQCKAGDEGAAAAMYGFVRQLGSALGVGIGGSIFQNVMALKLGWQGLDTGIAADSEAFVEVLKTLPDSSEFKMQVLDAYAFGFRGVFRAFLGLSAVCFLLSLMVKHHDMNRDISTVHKLEGTKSNAMVEFRIWKP</sequence>
<evidence type="ECO:0000256" key="3">
    <source>
        <dbReference type="ARBA" id="ARBA00022989"/>
    </source>
</evidence>
<feature type="transmembrane region" description="Helical" evidence="6">
    <location>
        <begin position="347"/>
        <end position="368"/>
    </location>
</feature>
<comment type="subcellular location">
    <subcellularLocation>
        <location evidence="1">Membrane</location>
        <topology evidence="1">Multi-pass membrane protein</topology>
    </subcellularLocation>
</comment>
<protein>
    <submittedName>
        <fullName evidence="8">Major facilitator superfamily transporter</fullName>
    </submittedName>
</protein>
<feature type="transmembrane region" description="Helical" evidence="6">
    <location>
        <begin position="203"/>
        <end position="225"/>
    </location>
</feature>
<dbReference type="Gene3D" id="1.20.1720.10">
    <property type="entry name" value="Multidrug resistance protein D"/>
    <property type="match status" value="1"/>
</dbReference>
<dbReference type="GO" id="GO:0022857">
    <property type="term" value="F:transmembrane transporter activity"/>
    <property type="evidence" value="ECO:0007669"/>
    <property type="project" value="InterPro"/>
</dbReference>
<accession>A0A136IPJ3</accession>
<keyword evidence="9" id="KW-1185">Reference proteome</keyword>
<dbReference type="InterPro" id="IPR036259">
    <property type="entry name" value="MFS_trans_sf"/>
</dbReference>
<feature type="region of interest" description="Disordered" evidence="5">
    <location>
        <begin position="1"/>
        <end position="37"/>
    </location>
</feature>
<evidence type="ECO:0000256" key="1">
    <source>
        <dbReference type="ARBA" id="ARBA00004141"/>
    </source>
</evidence>
<dbReference type="InParanoid" id="A0A136IPJ3"/>
<feature type="transmembrane region" description="Helical" evidence="6">
    <location>
        <begin position="375"/>
        <end position="395"/>
    </location>
</feature>
<feature type="transmembrane region" description="Helical" evidence="6">
    <location>
        <begin position="272"/>
        <end position="292"/>
    </location>
</feature>
<evidence type="ECO:0000313" key="9">
    <source>
        <dbReference type="Proteomes" id="UP000070501"/>
    </source>
</evidence>
<dbReference type="Proteomes" id="UP000070501">
    <property type="component" value="Unassembled WGS sequence"/>
</dbReference>
<evidence type="ECO:0000256" key="6">
    <source>
        <dbReference type="SAM" id="Phobius"/>
    </source>
</evidence>
<feature type="compositionally biased region" description="Basic and acidic residues" evidence="5">
    <location>
        <begin position="1"/>
        <end position="11"/>
    </location>
</feature>